<dbReference type="AlphaFoldDB" id="A0AAV4SF40"/>
<evidence type="ECO:0000313" key="3">
    <source>
        <dbReference type="EMBL" id="GIY31331.1"/>
    </source>
</evidence>
<comment type="caution">
    <text evidence="3">The sequence shown here is derived from an EMBL/GenBank/DDBJ whole genome shotgun (WGS) entry which is preliminary data.</text>
</comment>
<feature type="transmembrane region" description="Helical" evidence="2">
    <location>
        <begin position="58"/>
        <end position="74"/>
    </location>
</feature>
<keyword evidence="2" id="KW-0812">Transmembrane</keyword>
<keyword evidence="2" id="KW-0472">Membrane</keyword>
<proteinExistence type="predicted"/>
<protein>
    <submittedName>
        <fullName evidence="3">Uncharacterized protein</fullName>
    </submittedName>
</protein>
<evidence type="ECO:0000256" key="1">
    <source>
        <dbReference type="SAM" id="MobiDB-lite"/>
    </source>
</evidence>
<feature type="region of interest" description="Disordered" evidence="1">
    <location>
        <begin position="76"/>
        <end position="102"/>
    </location>
</feature>
<keyword evidence="2" id="KW-1133">Transmembrane helix</keyword>
<reference evidence="3 4" key="1">
    <citation type="submission" date="2021-06" db="EMBL/GenBank/DDBJ databases">
        <title>Caerostris darwini draft genome.</title>
        <authorList>
            <person name="Kono N."/>
            <person name="Arakawa K."/>
        </authorList>
    </citation>
    <scope>NUCLEOTIDE SEQUENCE [LARGE SCALE GENOMIC DNA]</scope>
</reference>
<feature type="compositionally biased region" description="Polar residues" evidence="1">
    <location>
        <begin position="76"/>
        <end position="86"/>
    </location>
</feature>
<keyword evidence="4" id="KW-1185">Reference proteome</keyword>
<feature type="compositionally biased region" description="Basic and acidic residues" evidence="1">
    <location>
        <begin position="88"/>
        <end position="99"/>
    </location>
</feature>
<feature type="transmembrane region" description="Helical" evidence="2">
    <location>
        <begin position="20"/>
        <end position="37"/>
    </location>
</feature>
<evidence type="ECO:0000256" key="2">
    <source>
        <dbReference type="SAM" id="Phobius"/>
    </source>
</evidence>
<dbReference type="Proteomes" id="UP001054837">
    <property type="component" value="Unassembled WGS sequence"/>
</dbReference>
<sequence>MSTQTPPDPFDHLKSTRSSLVLLTSRALFLIFIRFHLVHRPNSLLCSFPPLKMKFLHAFLLLSLLAGILTISVAESASGQDAVSDSNVEERRGSEKDLLKSSTTSTLKSAVLKSVSLEVPER</sequence>
<organism evidence="3 4">
    <name type="scientific">Caerostris darwini</name>
    <dbReference type="NCBI Taxonomy" id="1538125"/>
    <lineage>
        <taxon>Eukaryota</taxon>
        <taxon>Metazoa</taxon>
        <taxon>Ecdysozoa</taxon>
        <taxon>Arthropoda</taxon>
        <taxon>Chelicerata</taxon>
        <taxon>Arachnida</taxon>
        <taxon>Araneae</taxon>
        <taxon>Araneomorphae</taxon>
        <taxon>Entelegynae</taxon>
        <taxon>Araneoidea</taxon>
        <taxon>Araneidae</taxon>
        <taxon>Caerostris</taxon>
    </lineage>
</organism>
<gene>
    <name evidence="3" type="ORF">CDAR_604171</name>
</gene>
<name>A0AAV4SF40_9ARAC</name>
<accession>A0AAV4SF40</accession>
<dbReference type="EMBL" id="BPLQ01007637">
    <property type="protein sequence ID" value="GIY31331.1"/>
    <property type="molecule type" value="Genomic_DNA"/>
</dbReference>
<evidence type="ECO:0000313" key="4">
    <source>
        <dbReference type="Proteomes" id="UP001054837"/>
    </source>
</evidence>